<evidence type="ECO:0000313" key="3">
    <source>
        <dbReference type="EMBL" id="MCW6507565.1"/>
    </source>
</evidence>
<dbReference type="AlphaFoldDB" id="A0AA42CLR0"/>
<comment type="caution">
    <text evidence="3">The sequence shown here is derived from an EMBL/GenBank/DDBJ whole genome shotgun (WGS) entry which is preliminary data.</text>
</comment>
<evidence type="ECO:0000313" key="4">
    <source>
        <dbReference type="Proteomes" id="UP001165667"/>
    </source>
</evidence>
<evidence type="ECO:0000256" key="2">
    <source>
        <dbReference type="SAM" id="SignalP"/>
    </source>
</evidence>
<reference evidence="3" key="1">
    <citation type="submission" date="2022-05" db="EMBL/GenBank/DDBJ databases">
        <authorList>
            <person name="Pankratov T."/>
        </authorList>
    </citation>
    <scope>NUCLEOTIDE SEQUENCE</scope>
    <source>
        <strain evidence="3">BP6-180914</strain>
    </source>
</reference>
<feature type="region of interest" description="Disordered" evidence="1">
    <location>
        <begin position="22"/>
        <end position="92"/>
    </location>
</feature>
<dbReference type="EMBL" id="JAMOIM010000003">
    <property type="protein sequence ID" value="MCW6507565.1"/>
    <property type="molecule type" value="Genomic_DNA"/>
</dbReference>
<evidence type="ECO:0000256" key="1">
    <source>
        <dbReference type="SAM" id="MobiDB-lite"/>
    </source>
</evidence>
<sequence>MKSLLISGLALALLTGGVMAQTATGSAPAPAPAGAAAPPPPPPGGPMRDGMDAPPPPPPGGPMRDGMDAPPPPPPGGPRGRFAPPPPPLSKAAHFRLERGDDQLDVKCADDEPMKACADIALQLLDKMATMPAVAKP</sequence>
<keyword evidence="2" id="KW-0732">Signal</keyword>
<accession>A0AA42CLR0</accession>
<feature type="compositionally biased region" description="Pro residues" evidence="1">
    <location>
        <begin position="69"/>
        <end position="89"/>
    </location>
</feature>
<name>A0AA42CLR0_9HYPH</name>
<protein>
    <submittedName>
        <fullName evidence="3">Uncharacterized protein</fullName>
    </submittedName>
</protein>
<keyword evidence="4" id="KW-1185">Reference proteome</keyword>
<organism evidence="3 4">
    <name type="scientific">Lichenifustis flavocetrariae</name>
    <dbReference type="NCBI Taxonomy" id="2949735"/>
    <lineage>
        <taxon>Bacteria</taxon>
        <taxon>Pseudomonadati</taxon>
        <taxon>Pseudomonadota</taxon>
        <taxon>Alphaproteobacteria</taxon>
        <taxon>Hyphomicrobiales</taxon>
        <taxon>Lichenihabitantaceae</taxon>
        <taxon>Lichenifustis</taxon>
    </lineage>
</organism>
<gene>
    <name evidence="3" type="ORF">M8523_05970</name>
</gene>
<feature type="signal peptide" evidence="2">
    <location>
        <begin position="1"/>
        <end position="20"/>
    </location>
</feature>
<dbReference type="RefSeq" id="WP_282583934.1">
    <property type="nucleotide sequence ID" value="NZ_JAMOIM010000003.1"/>
</dbReference>
<dbReference type="Proteomes" id="UP001165667">
    <property type="component" value="Unassembled WGS sequence"/>
</dbReference>
<proteinExistence type="predicted"/>
<feature type="chain" id="PRO_5041362931" evidence="2">
    <location>
        <begin position="21"/>
        <end position="137"/>
    </location>
</feature>